<evidence type="ECO:0000313" key="7">
    <source>
        <dbReference type="EMBL" id="MFC6008580.1"/>
    </source>
</evidence>
<dbReference type="InterPro" id="IPR022781">
    <property type="entry name" value="Flagellar_biosynth_FliO"/>
</dbReference>
<keyword evidence="5 6" id="KW-0472">Membrane</keyword>
<evidence type="ECO:0000256" key="4">
    <source>
        <dbReference type="ARBA" id="ARBA00022989"/>
    </source>
</evidence>
<dbReference type="Pfam" id="PF04347">
    <property type="entry name" value="FliO"/>
    <property type="match status" value="1"/>
</dbReference>
<keyword evidence="2" id="KW-1003">Cell membrane</keyword>
<gene>
    <name evidence="7" type="ORF">ACFQDO_15695</name>
</gene>
<evidence type="ECO:0000256" key="6">
    <source>
        <dbReference type="SAM" id="Phobius"/>
    </source>
</evidence>
<comment type="caution">
    <text evidence="7">The sequence shown here is derived from an EMBL/GenBank/DDBJ whole genome shotgun (WGS) entry which is preliminary data.</text>
</comment>
<evidence type="ECO:0000256" key="3">
    <source>
        <dbReference type="ARBA" id="ARBA00022692"/>
    </source>
</evidence>
<comment type="subcellular location">
    <subcellularLocation>
        <location evidence="1">Cell membrane</location>
    </subcellularLocation>
</comment>
<keyword evidence="8" id="KW-1185">Reference proteome</keyword>
<keyword evidence="4 6" id="KW-1133">Transmembrane helix</keyword>
<reference evidence="8" key="1">
    <citation type="journal article" date="2019" name="Int. J. Syst. Evol. Microbiol.">
        <title>The Global Catalogue of Microorganisms (GCM) 10K type strain sequencing project: providing services to taxonomists for standard genome sequencing and annotation.</title>
        <authorList>
            <consortium name="The Broad Institute Genomics Platform"/>
            <consortium name="The Broad Institute Genome Sequencing Center for Infectious Disease"/>
            <person name="Wu L."/>
            <person name="Ma J."/>
        </authorList>
    </citation>
    <scope>NUCLEOTIDE SEQUENCE [LARGE SCALE GENOMIC DNA]</scope>
    <source>
        <strain evidence="8">KACC 14249</strain>
    </source>
</reference>
<keyword evidence="7" id="KW-0969">Cilium</keyword>
<evidence type="ECO:0000256" key="5">
    <source>
        <dbReference type="ARBA" id="ARBA00023136"/>
    </source>
</evidence>
<organism evidence="7 8">
    <name type="scientific">Angustibacter luteus</name>
    <dbReference type="NCBI Taxonomy" id="658456"/>
    <lineage>
        <taxon>Bacteria</taxon>
        <taxon>Bacillati</taxon>
        <taxon>Actinomycetota</taxon>
        <taxon>Actinomycetes</taxon>
        <taxon>Kineosporiales</taxon>
        <taxon>Kineosporiaceae</taxon>
    </lineage>
</organism>
<accession>A0ABW1JHR0</accession>
<name>A0ABW1JHR0_9ACTN</name>
<sequence length="156" mass="16379">MDFLALAGRVILSLAVVLVLLWLAARTMRKNQRRTSRGVDVDVLARQPLARSASVAVVKVGDRALVLGVTESRVELLADHPVASLMLADAIAESEDGADLPTEVTPAPVVGNDATVAVPPQRKVSQPATGPLAGSALSPATWSKALDAVREMTVRK</sequence>
<protein>
    <submittedName>
        <fullName evidence="7">Flagellar biosynthetic protein FliO</fullName>
    </submittedName>
</protein>
<keyword evidence="3 6" id="KW-0812">Transmembrane</keyword>
<evidence type="ECO:0000256" key="2">
    <source>
        <dbReference type="ARBA" id="ARBA00022475"/>
    </source>
</evidence>
<keyword evidence="7" id="KW-0966">Cell projection</keyword>
<evidence type="ECO:0000256" key="1">
    <source>
        <dbReference type="ARBA" id="ARBA00004236"/>
    </source>
</evidence>
<dbReference type="RefSeq" id="WP_345714529.1">
    <property type="nucleotide sequence ID" value="NZ_BAABFP010000002.1"/>
</dbReference>
<dbReference type="Proteomes" id="UP001596189">
    <property type="component" value="Unassembled WGS sequence"/>
</dbReference>
<keyword evidence="7" id="KW-0282">Flagellum</keyword>
<evidence type="ECO:0000313" key="8">
    <source>
        <dbReference type="Proteomes" id="UP001596189"/>
    </source>
</evidence>
<proteinExistence type="predicted"/>
<feature type="transmembrane region" description="Helical" evidence="6">
    <location>
        <begin position="6"/>
        <end position="25"/>
    </location>
</feature>
<dbReference type="EMBL" id="JBHSRD010000006">
    <property type="protein sequence ID" value="MFC6008580.1"/>
    <property type="molecule type" value="Genomic_DNA"/>
</dbReference>